<evidence type="ECO:0000256" key="7">
    <source>
        <dbReference type="ARBA" id="ARBA00023163"/>
    </source>
</evidence>
<feature type="domain" description="C2H2-type" evidence="11">
    <location>
        <begin position="381"/>
        <end position="408"/>
    </location>
</feature>
<dbReference type="Gene3D" id="3.30.160.60">
    <property type="entry name" value="Classic Zinc Finger"/>
    <property type="match status" value="3"/>
</dbReference>
<evidence type="ECO:0000259" key="11">
    <source>
        <dbReference type="PROSITE" id="PS50157"/>
    </source>
</evidence>
<gene>
    <name evidence="12" type="primary">SWI5</name>
    <name evidence="12" type="ORF">AWJ20_2343</name>
</gene>
<feature type="region of interest" description="Disordered" evidence="10">
    <location>
        <begin position="1"/>
        <end position="27"/>
    </location>
</feature>
<dbReference type="InterPro" id="IPR013087">
    <property type="entry name" value="Znf_C2H2_type"/>
</dbReference>
<evidence type="ECO:0000256" key="9">
    <source>
        <dbReference type="PROSITE-ProRule" id="PRU00042"/>
    </source>
</evidence>
<keyword evidence="8" id="KW-0539">Nucleus</keyword>
<evidence type="ECO:0000256" key="3">
    <source>
        <dbReference type="ARBA" id="ARBA00022737"/>
    </source>
</evidence>
<dbReference type="Pfam" id="PF00096">
    <property type="entry name" value="zf-C2H2"/>
    <property type="match status" value="1"/>
</dbReference>
<sequence length="505" mass="55084">MEPSLDSRWVTNNRNLSEGYQERPIPLPHEDFEPYFSQYAEYDSVLDESLASTVHDLAIPSGAPAYSMEGLGSGYPLPPSSPPVHPSQLQSPQRARHQVSIKPSSLARYSKMMNYNNIAITPAALSSENASALQAYANQLNPQVVSAMKNLGANSEVYLHEPASNNGSPPSLPLASASSPGPGPMVYTSSSASLSASSLSSSYYQKGNASNSNFTVASDSYLDPNGFHSSPMKRRPSALGESDSEAYFSSSEHSQSPNIDTSPEMASGDQFYTGATPGLASMNIFSSIDMGPVDTSGSIAWQPVITAPKNEISQEIIKMQQSSGKQSNRKSCLPPGKVDSYMAGPNPEGLFECLFPNCGKLFRRRYNVRSHIQTHLCDRPYSCDSCGACFVRPHDLRRHEKCHQDERPYKCPCGKGFTRHDALQRHRIRMICVGGIEIPGKPKKPPGKRGRPRKVQSMMQMRPSNSSEDSDADDGMGSPFSDQGLEYIDHGSEAIAVKDEIIWSR</sequence>
<reference evidence="12 13" key="1">
    <citation type="submission" date="2016-02" db="EMBL/GenBank/DDBJ databases">
        <title>Complete genome sequence and transcriptome regulation of the pentose utilising yeast Sugiyamaella lignohabitans.</title>
        <authorList>
            <person name="Bellasio M."/>
            <person name="Peymann A."/>
            <person name="Valli M."/>
            <person name="Sipitzky M."/>
            <person name="Graf A."/>
            <person name="Sauer M."/>
            <person name="Marx H."/>
            <person name="Mattanovich D."/>
        </authorList>
    </citation>
    <scope>NUCLEOTIDE SEQUENCE [LARGE SCALE GENOMIC DNA]</scope>
    <source>
        <strain evidence="12 13">CBS 10342</strain>
    </source>
</reference>
<proteinExistence type="predicted"/>
<dbReference type="GO" id="GO:0005634">
    <property type="term" value="C:nucleus"/>
    <property type="evidence" value="ECO:0007669"/>
    <property type="project" value="UniProtKB-SubCell"/>
</dbReference>
<dbReference type="InterPro" id="IPR036236">
    <property type="entry name" value="Znf_C2H2_sf"/>
</dbReference>
<evidence type="ECO:0000256" key="4">
    <source>
        <dbReference type="ARBA" id="ARBA00022771"/>
    </source>
</evidence>
<dbReference type="GO" id="GO:0008270">
    <property type="term" value="F:zinc ion binding"/>
    <property type="evidence" value="ECO:0007669"/>
    <property type="project" value="UniProtKB-KW"/>
</dbReference>
<feature type="domain" description="C2H2-type" evidence="11">
    <location>
        <begin position="351"/>
        <end position="380"/>
    </location>
</feature>
<dbReference type="PANTHER" id="PTHR23235">
    <property type="entry name" value="KRUEPPEL-LIKE TRANSCRIPTION FACTOR"/>
    <property type="match status" value="1"/>
</dbReference>
<evidence type="ECO:0000256" key="5">
    <source>
        <dbReference type="ARBA" id="ARBA00022833"/>
    </source>
</evidence>
<comment type="subcellular location">
    <subcellularLocation>
        <location evidence="1">Nucleus</location>
    </subcellularLocation>
</comment>
<evidence type="ECO:0000256" key="2">
    <source>
        <dbReference type="ARBA" id="ARBA00022723"/>
    </source>
</evidence>
<dbReference type="PROSITE" id="PS00028">
    <property type="entry name" value="ZINC_FINGER_C2H2_1"/>
    <property type="match status" value="2"/>
</dbReference>
<keyword evidence="13" id="KW-1185">Reference proteome</keyword>
<keyword evidence="5" id="KW-0862">Zinc</keyword>
<dbReference type="PROSITE" id="PS50157">
    <property type="entry name" value="ZINC_FINGER_C2H2_2"/>
    <property type="match status" value="2"/>
</dbReference>
<keyword evidence="12" id="KW-0238">DNA-binding</keyword>
<dbReference type="GO" id="GO:0000981">
    <property type="term" value="F:DNA-binding transcription factor activity, RNA polymerase II-specific"/>
    <property type="evidence" value="ECO:0007669"/>
    <property type="project" value="TreeGrafter"/>
</dbReference>
<dbReference type="GO" id="GO:0045944">
    <property type="term" value="P:positive regulation of transcription by RNA polymerase II"/>
    <property type="evidence" value="ECO:0007669"/>
    <property type="project" value="UniProtKB-ARBA"/>
</dbReference>
<keyword evidence="2" id="KW-0479">Metal-binding</keyword>
<name>A0A167F2E1_9ASCO</name>
<dbReference type="GO" id="GO:0000978">
    <property type="term" value="F:RNA polymerase II cis-regulatory region sequence-specific DNA binding"/>
    <property type="evidence" value="ECO:0007669"/>
    <property type="project" value="TreeGrafter"/>
</dbReference>
<organism evidence="12 13">
    <name type="scientific">Sugiyamaella lignohabitans</name>
    <dbReference type="NCBI Taxonomy" id="796027"/>
    <lineage>
        <taxon>Eukaryota</taxon>
        <taxon>Fungi</taxon>
        <taxon>Dikarya</taxon>
        <taxon>Ascomycota</taxon>
        <taxon>Saccharomycotina</taxon>
        <taxon>Dipodascomycetes</taxon>
        <taxon>Dipodascales</taxon>
        <taxon>Trichomonascaceae</taxon>
        <taxon>Sugiyamaella</taxon>
    </lineage>
</organism>
<dbReference type="FunFam" id="3.30.160.60:FF:001752">
    <property type="entry name" value="Transcriptional factor SWI5"/>
    <property type="match status" value="1"/>
</dbReference>
<keyword evidence="3" id="KW-0677">Repeat</keyword>
<evidence type="ECO:0000256" key="8">
    <source>
        <dbReference type="ARBA" id="ARBA00023242"/>
    </source>
</evidence>
<accession>A0A167F2E1</accession>
<feature type="compositionally biased region" description="Low complexity" evidence="10">
    <location>
        <begin position="162"/>
        <end position="180"/>
    </location>
</feature>
<protein>
    <submittedName>
        <fullName evidence="12">DNA-binding transcription factor SWI5</fullName>
    </submittedName>
</protein>
<keyword evidence="6" id="KW-0805">Transcription regulation</keyword>
<dbReference type="OrthoDB" id="3437960at2759"/>
<dbReference type="EMBL" id="CP014503">
    <property type="protein sequence ID" value="ANB14736.1"/>
    <property type="molecule type" value="Genomic_DNA"/>
</dbReference>
<evidence type="ECO:0000256" key="6">
    <source>
        <dbReference type="ARBA" id="ARBA00023015"/>
    </source>
</evidence>
<dbReference type="SMART" id="SM00355">
    <property type="entry name" value="ZnF_C2H2"/>
    <property type="match status" value="3"/>
</dbReference>
<dbReference type="KEGG" id="slb:AWJ20_2343"/>
<feature type="region of interest" description="Disordered" evidence="10">
    <location>
        <begin position="159"/>
        <end position="190"/>
    </location>
</feature>
<feature type="compositionally biased region" description="Basic residues" evidence="10">
    <location>
        <begin position="441"/>
        <end position="454"/>
    </location>
</feature>
<feature type="compositionally biased region" description="Polar residues" evidence="10">
    <location>
        <begin position="9"/>
        <end position="18"/>
    </location>
</feature>
<feature type="compositionally biased region" description="Pro residues" evidence="10">
    <location>
        <begin position="76"/>
        <end position="85"/>
    </location>
</feature>
<evidence type="ECO:0000313" key="13">
    <source>
        <dbReference type="Proteomes" id="UP000189580"/>
    </source>
</evidence>
<dbReference type="GeneID" id="30034244"/>
<dbReference type="SUPFAM" id="SSF57667">
    <property type="entry name" value="beta-beta-alpha zinc fingers"/>
    <property type="match status" value="2"/>
</dbReference>
<feature type="region of interest" description="Disordered" evidence="10">
    <location>
        <begin position="225"/>
        <end position="272"/>
    </location>
</feature>
<dbReference type="RefSeq" id="XP_018737213.1">
    <property type="nucleotide sequence ID" value="XM_018879281.1"/>
</dbReference>
<evidence type="ECO:0000256" key="10">
    <source>
        <dbReference type="SAM" id="MobiDB-lite"/>
    </source>
</evidence>
<dbReference type="AlphaFoldDB" id="A0A167F2E1"/>
<feature type="region of interest" description="Disordered" evidence="10">
    <location>
        <begin position="437"/>
        <end position="487"/>
    </location>
</feature>
<evidence type="ECO:0000256" key="1">
    <source>
        <dbReference type="ARBA" id="ARBA00004123"/>
    </source>
</evidence>
<evidence type="ECO:0000313" key="12">
    <source>
        <dbReference type="EMBL" id="ANB14736.1"/>
    </source>
</evidence>
<feature type="compositionally biased region" description="Polar residues" evidence="10">
    <location>
        <begin position="457"/>
        <end position="467"/>
    </location>
</feature>
<dbReference type="Proteomes" id="UP000189580">
    <property type="component" value="Chromosome b"/>
</dbReference>
<feature type="region of interest" description="Disordered" evidence="10">
    <location>
        <begin position="70"/>
        <end position="99"/>
    </location>
</feature>
<feature type="compositionally biased region" description="Polar residues" evidence="10">
    <location>
        <begin position="247"/>
        <end position="261"/>
    </location>
</feature>
<keyword evidence="7" id="KW-0804">Transcription</keyword>
<keyword evidence="4 9" id="KW-0863">Zinc-finger</keyword>
<dbReference type="PANTHER" id="PTHR23235:SF120">
    <property type="entry name" value="KRUPPEL-LIKE FACTOR 15"/>
    <property type="match status" value="1"/>
</dbReference>